<dbReference type="InterPro" id="IPR043136">
    <property type="entry name" value="B30.2/SPRY_sf"/>
</dbReference>
<dbReference type="PaxDb" id="8022-A0A060Z2U9"/>
<evidence type="ECO:0000313" key="3">
    <source>
        <dbReference type="Proteomes" id="UP000193380"/>
    </source>
</evidence>
<evidence type="ECO:0000313" key="2">
    <source>
        <dbReference type="EMBL" id="CDQ98182.1"/>
    </source>
</evidence>
<dbReference type="Pfam" id="PF00622">
    <property type="entry name" value="SPRY"/>
    <property type="match status" value="1"/>
</dbReference>
<proteinExistence type="predicted"/>
<dbReference type="InterPro" id="IPR001870">
    <property type="entry name" value="B30.2/SPRY"/>
</dbReference>
<dbReference type="PANTHER" id="PTHR12245">
    <property type="entry name" value="SPRY DOMAIN CONTAINING SOCS BOX PROTEIN"/>
    <property type="match status" value="1"/>
</dbReference>
<feature type="domain" description="B30.2/SPRY" evidence="1">
    <location>
        <begin position="1"/>
        <end position="86"/>
    </location>
</feature>
<dbReference type="PANTHER" id="PTHR12245:SF13">
    <property type="entry name" value="B30.2_SPRY DOMAIN-CONTAINING PROTEIN"/>
    <property type="match status" value="1"/>
</dbReference>
<dbReference type="PROSITE" id="PS50188">
    <property type="entry name" value="B302_SPRY"/>
    <property type="match status" value="1"/>
</dbReference>
<dbReference type="InterPro" id="IPR013320">
    <property type="entry name" value="ConA-like_dom_sf"/>
</dbReference>
<evidence type="ECO:0000259" key="1">
    <source>
        <dbReference type="PROSITE" id="PS50188"/>
    </source>
</evidence>
<dbReference type="SUPFAM" id="SSF49899">
    <property type="entry name" value="Concanavalin A-like lectins/glucanases"/>
    <property type="match status" value="1"/>
</dbReference>
<dbReference type="EMBL" id="FR935609">
    <property type="protein sequence ID" value="CDQ98182.1"/>
    <property type="molecule type" value="Genomic_DNA"/>
</dbReference>
<name>A0A060Z2U9_ONCMY</name>
<reference evidence="2" key="1">
    <citation type="journal article" date="2014" name="Nat. Commun.">
        <title>The rainbow trout genome provides novel insights into evolution after whole-genome duplication in vertebrates.</title>
        <authorList>
            <person name="Berthelot C."/>
            <person name="Brunet F."/>
            <person name="Chalopin D."/>
            <person name="Juanchich A."/>
            <person name="Bernard M."/>
            <person name="Noel B."/>
            <person name="Bento P."/>
            <person name="Da Silva C."/>
            <person name="Labadie K."/>
            <person name="Alberti A."/>
            <person name="Aury J.M."/>
            <person name="Louis A."/>
            <person name="Dehais P."/>
            <person name="Bardou P."/>
            <person name="Montfort J."/>
            <person name="Klopp C."/>
            <person name="Cabau C."/>
            <person name="Gaspin C."/>
            <person name="Thorgaard G.H."/>
            <person name="Boussaha M."/>
            <person name="Quillet E."/>
            <person name="Guyomard R."/>
            <person name="Galiana D."/>
            <person name="Bobe J."/>
            <person name="Volff J.N."/>
            <person name="Genet C."/>
            <person name="Wincker P."/>
            <person name="Jaillon O."/>
            <person name="Roest Crollius H."/>
            <person name="Guiguen Y."/>
        </authorList>
    </citation>
    <scope>NUCLEOTIDE SEQUENCE [LARGE SCALE GENOMIC DNA]</scope>
</reference>
<dbReference type="AlphaFoldDB" id="A0A060Z2U9"/>
<dbReference type="Proteomes" id="UP000193380">
    <property type="component" value="Unassembled WGS sequence"/>
</dbReference>
<reference evidence="2" key="2">
    <citation type="submission" date="2014-03" db="EMBL/GenBank/DDBJ databases">
        <authorList>
            <person name="Genoscope - CEA"/>
        </authorList>
    </citation>
    <scope>NUCLEOTIDE SEQUENCE</scope>
</reference>
<dbReference type="GO" id="GO:0043161">
    <property type="term" value="P:proteasome-mediated ubiquitin-dependent protein catabolic process"/>
    <property type="evidence" value="ECO:0007669"/>
    <property type="project" value="TreeGrafter"/>
</dbReference>
<dbReference type="STRING" id="8022.A0A060Z2U9"/>
<gene>
    <name evidence="2" type="ORF">GSONMT00029191001</name>
</gene>
<sequence length="174" mass="19218">MWLYRAYSGSLYHGGELGRALPSFTQGDTITCILDMEARTISFAKNNKEPKLAFEGVEATELYPCVLFYSSNPGEKVCVCVCVCVALCDLQMRGMPSDLLPGEPLCSPRTTVLLEATVQLLRRLHQCDGYWTQHINQHMQSRLELIGPLMKEGGLGTVKHGQPLGAHTLAVSYI</sequence>
<protein>
    <recommendedName>
        <fullName evidence="1">B30.2/SPRY domain-containing protein</fullName>
    </recommendedName>
</protein>
<dbReference type="InterPro" id="IPR050672">
    <property type="entry name" value="FBXO45-Fsn/SPSB_families"/>
</dbReference>
<dbReference type="GO" id="GO:0016567">
    <property type="term" value="P:protein ubiquitination"/>
    <property type="evidence" value="ECO:0007669"/>
    <property type="project" value="UniProtKB-ARBA"/>
</dbReference>
<accession>A0A060Z2U9</accession>
<organism evidence="2 3">
    <name type="scientific">Oncorhynchus mykiss</name>
    <name type="common">Rainbow trout</name>
    <name type="synonym">Salmo gairdneri</name>
    <dbReference type="NCBI Taxonomy" id="8022"/>
    <lineage>
        <taxon>Eukaryota</taxon>
        <taxon>Metazoa</taxon>
        <taxon>Chordata</taxon>
        <taxon>Craniata</taxon>
        <taxon>Vertebrata</taxon>
        <taxon>Euteleostomi</taxon>
        <taxon>Actinopterygii</taxon>
        <taxon>Neopterygii</taxon>
        <taxon>Teleostei</taxon>
        <taxon>Protacanthopterygii</taxon>
        <taxon>Salmoniformes</taxon>
        <taxon>Salmonidae</taxon>
        <taxon>Salmoninae</taxon>
        <taxon>Oncorhynchus</taxon>
    </lineage>
</organism>
<dbReference type="InterPro" id="IPR003877">
    <property type="entry name" value="SPRY_dom"/>
</dbReference>
<dbReference type="GO" id="GO:0019005">
    <property type="term" value="C:SCF ubiquitin ligase complex"/>
    <property type="evidence" value="ECO:0007669"/>
    <property type="project" value="TreeGrafter"/>
</dbReference>
<dbReference type="Gene3D" id="2.60.120.920">
    <property type="match status" value="1"/>
</dbReference>